<name>A0A1F4ZDZ4_9BACT</name>
<evidence type="ECO:0000313" key="2">
    <source>
        <dbReference type="EMBL" id="OGD03907.1"/>
    </source>
</evidence>
<dbReference type="InterPro" id="IPR004360">
    <property type="entry name" value="Glyas_Fos-R_dOase_dom"/>
</dbReference>
<gene>
    <name evidence="2" type="ORF">A2989_04370</name>
</gene>
<feature type="domain" description="VOC" evidence="1">
    <location>
        <begin position="4"/>
        <end position="123"/>
    </location>
</feature>
<dbReference type="InterPro" id="IPR029068">
    <property type="entry name" value="Glyas_Bleomycin-R_OHBP_Dase"/>
</dbReference>
<accession>A0A1F4ZDZ4</accession>
<dbReference type="STRING" id="1797259.A2989_04370"/>
<evidence type="ECO:0000259" key="1">
    <source>
        <dbReference type="PROSITE" id="PS51819"/>
    </source>
</evidence>
<dbReference type="EMBL" id="MEXN01000004">
    <property type="protein sequence ID" value="OGD03907.1"/>
    <property type="molecule type" value="Genomic_DNA"/>
</dbReference>
<dbReference type="PROSITE" id="PS51819">
    <property type="entry name" value="VOC"/>
    <property type="match status" value="1"/>
</dbReference>
<comment type="caution">
    <text evidence="2">The sequence shown here is derived from an EMBL/GenBank/DDBJ whole genome shotgun (WGS) entry which is preliminary data.</text>
</comment>
<dbReference type="SUPFAM" id="SSF54593">
    <property type="entry name" value="Glyoxalase/Bleomycin resistance protein/Dihydroxybiphenyl dioxygenase"/>
    <property type="match status" value="1"/>
</dbReference>
<dbReference type="CDD" id="cd06587">
    <property type="entry name" value="VOC"/>
    <property type="match status" value="1"/>
</dbReference>
<dbReference type="PANTHER" id="PTHR33993">
    <property type="entry name" value="GLYOXALASE-RELATED"/>
    <property type="match status" value="1"/>
</dbReference>
<organism evidence="2 3">
    <name type="scientific">Candidatus Amesbacteria bacterium RIFCSPLOWO2_01_FULL_48_25</name>
    <dbReference type="NCBI Taxonomy" id="1797259"/>
    <lineage>
        <taxon>Bacteria</taxon>
        <taxon>Candidatus Amesiibacteriota</taxon>
    </lineage>
</organism>
<protein>
    <recommendedName>
        <fullName evidence="1">VOC domain-containing protein</fullName>
    </recommendedName>
</protein>
<dbReference type="InterPro" id="IPR037523">
    <property type="entry name" value="VOC_core"/>
</dbReference>
<reference evidence="2 3" key="1">
    <citation type="journal article" date="2016" name="Nat. Commun.">
        <title>Thousands of microbial genomes shed light on interconnected biogeochemical processes in an aquifer system.</title>
        <authorList>
            <person name="Anantharaman K."/>
            <person name="Brown C.T."/>
            <person name="Hug L.A."/>
            <person name="Sharon I."/>
            <person name="Castelle C.J."/>
            <person name="Probst A.J."/>
            <person name="Thomas B.C."/>
            <person name="Singh A."/>
            <person name="Wilkins M.J."/>
            <person name="Karaoz U."/>
            <person name="Brodie E.L."/>
            <person name="Williams K.H."/>
            <person name="Hubbard S.S."/>
            <person name="Banfield J.F."/>
        </authorList>
    </citation>
    <scope>NUCLEOTIDE SEQUENCE [LARGE SCALE GENOMIC DNA]</scope>
</reference>
<dbReference type="Proteomes" id="UP000177080">
    <property type="component" value="Unassembled WGS sequence"/>
</dbReference>
<dbReference type="AlphaFoldDB" id="A0A1F4ZDZ4"/>
<evidence type="ECO:0000313" key="3">
    <source>
        <dbReference type="Proteomes" id="UP000177080"/>
    </source>
</evidence>
<proteinExistence type="predicted"/>
<dbReference type="Gene3D" id="3.10.180.10">
    <property type="entry name" value="2,3-Dihydroxybiphenyl 1,2-Dioxygenase, domain 1"/>
    <property type="match status" value="1"/>
</dbReference>
<dbReference type="Pfam" id="PF00903">
    <property type="entry name" value="Glyoxalase"/>
    <property type="match status" value="1"/>
</dbReference>
<sequence length="125" mass="14349">MIKTLEGILLSSPSAKKLAKFYQNTLGLKLKSEAVFGEHDEEFYEFDLGKTSLYIADHSEVRGTNPNPQRIILNFEVDNIEREITRLKKAKVKLVAKMYHIQDYGYIATFADLDGNYFQLVKTRG</sequence>
<dbReference type="InterPro" id="IPR052164">
    <property type="entry name" value="Anthracycline_SecMetBiosynth"/>
</dbReference>